<evidence type="ECO:0000313" key="5">
    <source>
        <dbReference type="Proteomes" id="UP000812440"/>
    </source>
</evidence>
<keyword evidence="5" id="KW-1185">Reference proteome</keyword>
<dbReference type="SMART" id="SM00540">
    <property type="entry name" value="LEM"/>
    <property type="match status" value="1"/>
</dbReference>
<evidence type="ECO:0000256" key="1">
    <source>
        <dbReference type="SAM" id="MobiDB-lite"/>
    </source>
</evidence>
<organism evidence="4 5">
    <name type="scientific">Hymenochirus boettgeri</name>
    <name type="common">Congo dwarf clawed frog</name>
    <dbReference type="NCBI Taxonomy" id="247094"/>
    <lineage>
        <taxon>Eukaryota</taxon>
        <taxon>Metazoa</taxon>
        <taxon>Chordata</taxon>
        <taxon>Craniata</taxon>
        <taxon>Vertebrata</taxon>
        <taxon>Euteleostomi</taxon>
        <taxon>Amphibia</taxon>
        <taxon>Batrachia</taxon>
        <taxon>Anura</taxon>
        <taxon>Pipoidea</taxon>
        <taxon>Pipidae</taxon>
        <taxon>Pipinae</taxon>
        <taxon>Hymenochirus</taxon>
    </lineage>
</organism>
<keyword evidence="2" id="KW-1133">Transmembrane helix</keyword>
<dbReference type="EMBL" id="JAACNH010000002">
    <property type="protein sequence ID" value="KAG8451152.1"/>
    <property type="molecule type" value="Genomic_DNA"/>
</dbReference>
<sequence length="306" mass="34649">MLSEKDFLPLEDDWWSRNCTMDVRGLSNTELKEQLLKHGVNPGPILPTTRSVYEKRLKHLLEEALHPVEENRAGSNDQYSDSDNEDSATKNLEEMRNEPVFDGLQNTNQPKVPASLAAEYKQNLATLGDDFTVTRILKQMERRSSVEQAVGYTKELDGRNVIPKFQEKVTADKNTMTYRSPANTPKACVFVTQSRPKLEDDLPDDFSKSLSLSPLGMSATRRKPIKGAAGRPIQFRYEESTTKSQVQENTKPPVTKKSATRLVPVFLQIVIFIVFFFISLIYFTLEQSPENPFRSISDGDANGQQQ</sequence>
<dbReference type="PROSITE" id="PS50954">
    <property type="entry name" value="LEM"/>
    <property type="match status" value="1"/>
</dbReference>
<dbReference type="SUPFAM" id="SSF63451">
    <property type="entry name" value="LEM domain"/>
    <property type="match status" value="1"/>
</dbReference>
<feature type="transmembrane region" description="Helical" evidence="2">
    <location>
        <begin position="265"/>
        <end position="285"/>
    </location>
</feature>
<feature type="region of interest" description="Disordered" evidence="1">
    <location>
        <begin position="64"/>
        <end position="89"/>
    </location>
</feature>
<dbReference type="InterPro" id="IPR051656">
    <property type="entry name" value="LEM_domain"/>
</dbReference>
<evidence type="ECO:0000259" key="3">
    <source>
        <dbReference type="PROSITE" id="PS50954"/>
    </source>
</evidence>
<dbReference type="Gene3D" id="1.10.720.40">
    <property type="match status" value="1"/>
</dbReference>
<protein>
    <recommendedName>
        <fullName evidence="3">LEM domain-containing protein</fullName>
    </recommendedName>
</protein>
<dbReference type="PANTHER" id="PTHR12019:SF9">
    <property type="entry name" value="THYMOPOIETIN"/>
    <property type="match status" value="1"/>
</dbReference>
<dbReference type="PANTHER" id="PTHR12019">
    <property type="entry name" value="LAMINA-ASSOCIATED POLYPEPTIDE THYMOPOIETIN"/>
    <property type="match status" value="1"/>
</dbReference>
<feature type="compositionally biased region" description="Polar residues" evidence="1">
    <location>
        <begin position="242"/>
        <end position="252"/>
    </location>
</feature>
<dbReference type="Pfam" id="PF03020">
    <property type="entry name" value="LEM"/>
    <property type="match status" value="1"/>
</dbReference>
<proteinExistence type="predicted"/>
<dbReference type="InterPro" id="IPR003887">
    <property type="entry name" value="LEM_dom"/>
</dbReference>
<dbReference type="FunFam" id="1.10.720.40:FF:000001">
    <property type="entry name" value="LEM domain containing 2, isoform CRA_a"/>
    <property type="match status" value="1"/>
</dbReference>
<dbReference type="InterPro" id="IPR011015">
    <property type="entry name" value="LEM/LEM-like_dom_sf"/>
</dbReference>
<reference evidence="4" key="1">
    <citation type="thesis" date="2020" institute="ProQuest LLC" country="789 East Eisenhower Parkway, Ann Arbor, MI, USA">
        <title>Comparative Genomics and Chromosome Evolution.</title>
        <authorList>
            <person name="Mudd A.B."/>
        </authorList>
    </citation>
    <scope>NUCLEOTIDE SEQUENCE</scope>
    <source>
        <strain evidence="4">Female2</strain>
        <tissue evidence="4">Blood</tissue>
    </source>
</reference>
<feature type="domain" description="LEM" evidence="3">
    <location>
        <begin position="20"/>
        <end position="64"/>
    </location>
</feature>
<dbReference type="Proteomes" id="UP000812440">
    <property type="component" value="Chromosome 2"/>
</dbReference>
<dbReference type="CDD" id="cd12940">
    <property type="entry name" value="LEM_LAP2_LEMD1"/>
    <property type="match status" value="1"/>
</dbReference>
<keyword evidence="2" id="KW-0812">Transmembrane</keyword>
<evidence type="ECO:0000313" key="4">
    <source>
        <dbReference type="EMBL" id="KAG8451152.1"/>
    </source>
</evidence>
<feature type="region of interest" description="Disordered" evidence="1">
    <location>
        <begin position="230"/>
        <end position="253"/>
    </location>
</feature>
<keyword evidence="2" id="KW-0472">Membrane</keyword>
<accession>A0A8T2K3D4</accession>
<dbReference type="OrthoDB" id="6363067at2759"/>
<evidence type="ECO:0000256" key="2">
    <source>
        <dbReference type="SAM" id="Phobius"/>
    </source>
</evidence>
<name>A0A8T2K3D4_9PIPI</name>
<comment type="caution">
    <text evidence="4">The sequence shown here is derived from an EMBL/GenBank/DDBJ whole genome shotgun (WGS) entry which is preliminary data.</text>
</comment>
<dbReference type="AlphaFoldDB" id="A0A8T2K3D4"/>
<gene>
    <name evidence="4" type="ORF">GDO86_003423</name>
</gene>